<feature type="non-terminal residue" evidence="2">
    <location>
        <position position="1"/>
    </location>
</feature>
<evidence type="ECO:0000313" key="3">
    <source>
        <dbReference type="Proteomes" id="UP000838756"/>
    </source>
</evidence>
<name>A0A8S4QTA7_9NEOP</name>
<evidence type="ECO:0000256" key="1">
    <source>
        <dbReference type="SAM" id="Phobius"/>
    </source>
</evidence>
<keyword evidence="1" id="KW-1133">Transmembrane helix</keyword>
<dbReference type="Proteomes" id="UP000838756">
    <property type="component" value="Unassembled WGS sequence"/>
</dbReference>
<protein>
    <submittedName>
        <fullName evidence="2">Jg164 protein</fullName>
    </submittedName>
</protein>
<gene>
    <name evidence="2" type="primary">jg164</name>
    <name evidence="2" type="ORF">PAEG_LOCUS4333</name>
</gene>
<feature type="transmembrane region" description="Helical" evidence="1">
    <location>
        <begin position="12"/>
        <end position="32"/>
    </location>
</feature>
<accession>A0A8S4QTA7</accession>
<evidence type="ECO:0000313" key="2">
    <source>
        <dbReference type="EMBL" id="CAH2216282.1"/>
    </source>
</evidence>
<reference evidence="2" key="1">
    <citation type="submission" date="2022-03" db="EMBL/GenBank/DDBJ databases">
        <authorList>
            <person name="Lindestad O."/>
        </authorList>
    </citation>
    <scope>NUCLEOTIDE SEQUENCE</scope>
</reference>
<keyword evidence="1" id="KW-0472">Membrane</keyword>
<organism evidence="2 3">
    <name type="scientific">Pararge aegeria aegeria</name>
    <dbReference type="NCBI Taxonomy" id="348720"/>
    <lineage>
        <taxon>Eukaryota</taxon>
        <taxon>Metazoa</taxon>
        <taxon>Ecdysozoa</taxon>
        <taxon>Arthropoda</taxon>
        <taxon>Hexapoda</taxon>
        <taxon>Insecta</taxon>
        <taxon>Pterygota</taxon>
        <taxon>Neoptera</taxon>
        <taxon>Endopterygota</taxon>
        <taxon>Lepidoptera</taxon>
        <taxon>Glossata</taxon>
        <taxon>Ditrysia</taxon>
        <taxon>Papilionoidea</taxon>
        <taxon>Nymphalidae</taxon>
        <taxon>Satyrinae</taxon>
        <taxon>Satyrini</taxon>
        <taxon>Parargina</taxon>
        <taxon>Pararge</taxon>
    </lineage>
</organism>
<keyword evidence="1" id="KW-0812">Transmembrane</keyword>
<sequence>MTQPNIDTTSLILRILCGVTFTVTILVSLCAFKRARLSRCGACAFHNRLSSPFGDKEVVRDSRVALAAAFVPL</sequence>
<comment type="caution">
    <text evidence="2">The sequence shown here is derived from an EMBL/GenBank/DDBJ whole genome shotgun (WGS) entry which is preliminary data.</text>
</comment>
<dbReference type="EMBL" id="CAKXAJ010014796">
    <property type="protein sequence ID" value="CAH2216282.1"/>
    <property type="molecule type" value="Genomic_DNA"/>
</dbReference>
<dbReference type="AlphaFoldDB" id="A0A8S4QTA7"/>
<proteinExistence type="predicted"/>
<keyword evidence="3" id="KW-1185">Reference proteome</keyword>